<dbReference type="EMBL" id="SLWF01000001">
    <property type="protein sequence ID" value="TCN90714.1"/>
    <property type="molecule type" value="Genomic_DNA"/>
</dbReference>
<accession>A0A4V2RT67</accession>
<evidence type="ECO:0000256" key="1">
    <source>
        <dbReference type="ARBA" id="ARBA00007529"/>
    </source>
</evidence>
<organism evidence="2 3">
    <name type="scientific">Shewanella fodinae</name>
    <dbReference type="NCBI Taxonomy" id="552357"/>
    <lineage>
        <taxon>Bacteria</taxon>
        <taxon>Pseudomonadati</taxon>
        <taxon>Pseudomonadota</taxon>
        <taxon>Gammaproteobacteria</taxon>
        <taxon>Alteromonadales</taxon>
        <taxon>Shewanellaceae</taxon>
        <taxon>Shewanella</taxon>
    </lineage>
</organism>
<dbReference type="PANTHER" id="PTHR33442:SF5">
    <property type="entry name" value="BIFUNCTIONAL TRANS-3-HYDROXY-L-PROLINE DEHYDRATASE_2-EPIMERASE"/>
    <property type="match status" value="1"/>
</dbReference>
<dbReference type="NCBIfam" id="NF010578">
    <property type="entry name" value="PRK13971.1"/>
    <property type="match status" value="1"/>
</dbReference>
<dbReference type="InterPro" id="IPR008794">
    <property type="entry name" value="Pro_racemase_fam"/>
</dbReference>
<dbReference type="PANTHER" id="PTHR33442">
    <property type="entry name" value="TRANS-3-HYDROXY-L-PROLINE DEHYDRATASE"/>
    <property type="match status" value="1"/>
</dbReference>
<dbReference type="AlphaFoldDB" id="A0A4V2RT67"/>
<dbReference type="Pfam" id="PF05544">
    <property type="entry name" value="Pro_racemase"/>
    <property type="match status" value="1"/>
</dbReference>
<dbReference type="Proteomes" id="UP000294832">
    <property type="component" value="Unassembled WGS sequence"/>
</dbReference>
<dbReference type="OrthoDB" id="181267at2"/>
<proteinExistence type="inferred from homology"/>
<dbReference type="GO" id="GO:0047580">
    <property type="term" value="F:4-hydroxyproline epimerase activity"/>
    <property type="evidence" value="ECO:0007669"/>
    <property type="project" value="TreeGrafter"/>
</dbReference>
<dbReference type="PIRSF" id="PIRSF029792">
    <property type="entry name" value="Pro_racemase"/>
    <property type="match status" value="1"/>
</dbReference>
<evidence type="ECO:0000313" key="2">
    <source>
        <dbReference type="EMBL" id="TCN90714.1"/>
    </source>
</evidence>
<dbReference type="FunFam" id="3.10.310.10:FF:000005">
    <property type="entry name" value="Proline racemase"/>
    <property type="match status" value="1"/>
</dbReference>
<gene>
    <name evidence="2" type="ORF">EDC91_101184</name>
</gene>
<dbReference type="SFLD" id="SFLDS00028">
    <property type="entry name" value="Proline_Racemase"/>
    <property type="match status" value="1"/>
</dbReference>
<dbReference type="RefSeq" id="WP_133037444.1">
    <property type="nucleotide sequence ID" value="NZ_SLWF01000001.1"/>
</dbReference>
<dbReference type="SUPFAM" id="SSF54506">
    <property type="entry name" value="Diaminopimelate epimerase-like"/>
    <property type="match status" value="1"/>
</dbReference>
<keyword evidence="3" id="KW-1185">Reference proteome</keyword>
<protein>
    <submittedName>
        <fullName evidence="2">4-hydroxyproline epimerase</fullName>
    </submittedName>
</protein>
<dbReference type="Gene3D" id="3.10.310.10">
    <property type="entry name" value="Diaminopimelate Epimerase, Chain A, domain 1"/>
    <property type="match status" value="2"/>
</dbReference>
<name>A0A4V2RT67_9GAMM</name>
<sequence>MRHTFFCIDGHTAGNPVRLVVGGHPQLAGNSLSDMRVCFMEQFDWIRKGLMFEPRGHDMMSGGFIYPPKDPRADFGVVFIETSGCLPMCGHGSIGIITFGLEHGLIQPKTPGKLVMEAPAGLIEVSYQQQGQKVAWVKLTNVPSYLAAEDIHIDIPGCGPLTVDVSYGGNYYAIVEPQAGYAGLGSLSAADILRLSPLVRTAVREQFQPVHPLNPAIKGVSHVLWADKPASADAHGRNAVFYGDKAIDRSPCGTGTSARMAHLVAKGRLAVGDTFVHESYIKSRFIGRVEAATELAGHPAIIPSIQGTAYTTGFNQIWIDDDEPFAEGFQVV</sequence>
<reference evidence="2 3" key="1">
    <citation type="submission" date="2019-03" db="EMBL/GenBank/DDBJ databases">
        <title>Freshwater and sediment microbial communities from various areas in North America, analyzing microbe dynamics in response to fracking.</title>
        <authorList>
            <person name="Lamendella R."/>
        </authorList>
    </citation>
    <scope>NUCLEOTIDE SEQUENCE [LARGE SCALE GENOMIC DNA]</scope>
    <source>
        <strain evidence="2 3">74A</strain>
    </source>
</reference>
<evidence type="ECO:0000313" key="3">
    <source>
        <dbReference type="Proteomes" id="UP000294832"/>
    </source>
</evidence>
<comment type="similarity">
    <text evidence="1">Belongs to the proline racemase family.</text>
</comment>
<comment type="caution">
    <text evidence="2">The sequence shown here is derived from an EMBL/GenBank/DDBJ whole genome shotgun (WGS) entry which is preliminary data.</text>
</comment>